<name>A0ABN8Y0U0_RANTA</name>
<reference evidence="1" key="1">
    <citation type="submission" date="2023-04" db="EMBL/GenBank/DDBJ databases">
        <authorList>
            <consortium name="ELIXIR-Norway"/>
        </authorList>
    </citation>
    <scope>NUCLEOTIDE SEQUENCE [LARGE SCALE GENOMIC DNA]</scope>
</reference>
<keyword evidence="2" id="KW-1185">Reference proteome</keyword>
<evidence type="ECO:0000313" key="2">
    <source>
        <dbReference type="Proteomes" id="UP001176941"/>
    </source>
</evidence>
<accession>A0ABN8Y0U0</accession>
<dbReference type="EMBL" id="OX459947">
    <property type="protein sequence ID" value="CAI9154901.1"/>
    <property type="molecule type" value="Genomic_DNA"/>
</dbReference>
<evidence type="ECO:0000313" key="1">
    <source>
        <dbReference type="EMBL" id="CAI9154901.1"/>
    </source>
</evidence>
<sequence>MARKAWAVGCAGSRRVLVLLSESLKLWPASRLPCEEGETLDPSQFLAAFPAHVQKRVGGRHPRLVSQLQEAGQHRAPLAFGSSIFRKLLRPRAAFWCAGGKLGEGHWGSQNLYKVTSAYISVATLLQGELRDVTTWLCSVMLRI</sequence>
<gene>
    <name evidence="1" type="ORF">MRATA1EN1_LOCUS3863</name>
</gene>
<protein>
    <submittedName>
        <fullName evidence="1">Uncharacterized protein</fullName>
    </submittedName>
</protein>
<organism evidence="1 2">
    <name type="scientific">Rangifer tarandus platyrhynchus</name>
    <name type="common">Svalbard reindeer</name>
    <dbReference type="NCBI Taxonomy" id="3082113"/>
    <lineage>
        <taxon>Eukaryota</taxon>
        <taxon>Metazoa</taxon>
        <taxon>Chordata</taxon>
        <taxon>Craniata</taxon>
        <taxon>Vertebrata</taxon>
        <taxon>Euteleostomi</taxon>
        <taxon>Mammalia</taxon>
        <taxon>Eutheria</taxon>
        <taxon>Laurasiatheria</taxon>
        <taxon>Artiodactyla</taxon>
        <taxon>Ruminantia</taxon>
        <taxon>Pecora</taxon>
        <taxon>Cervidae</taxon>
        <taxon>Odocoileinae</taxon>
        <taxon>Rangifer</taxon>
    </lineage>
</organism>
<dbReference type="Proteomes" id="UP001176941">
    <property type="component" value="Chromosome 11"/>
</dbReference>
<proteinExistence type="predicted"/>